<gene>
    <name evidence="2" type="ORF">A7312_24805</name>
    <name evidence="1" type="ORF">QDS18_25035</name>
</gene>
<dbReference type="Gene3D" id="1.10.287.850">
    <property type="entry name" value="HP0062-like domain"/>
    <property type="match status" value="1"/>
</dbReference>
<reference evidence="3" key="1">
    <citation type="submission" date="2016-05" db="EMBL/GenBank/DDBJ databases">
        <title>Whole genome shotgun sequencing of cultured foodborne pathogen.</title>
        <authorList>
            <person name="Zheng J."/>
            <person name="Timme R."/>
            <person name="Allard M."/>
            <person name="Strain E."/>
            <person name="Luo Y."/>
            <person name="Brown E."/>
        </authorList>
    </citation>
    <scope>NUCLEOTIDE SEQUENCE [LARGE SCALE GENOMIC DNA]</scope>
    <source>
        <strain evidence="3">CFSAN034343</strain>
    </source>
</reference>
<evidence type="ECO:0000313" key="1">
    <source>
        <dbReference type="EMBL" id="MDH2334140.1"/>
    </source>
</evidence>
<name>A0AAJ3J248_PAEPO</name>
<sequence>MTTIKVTPEQLITVSKKFELAQQTAMQMNSQLSQQISFMERFWEGITKEQFYYRFQTSQKNMADFVTLTDSIARELRQHANKFRLADMMEDGNLDPGCLPPPPNTCAVPVADTRNALQKSADSLTELGQDFVAANSERYEKKFDSVWSFLDYMSYGIPKGMYQGYMERAAKQNDSWNDMLNFGTFGVSGMIQGAFNPTNAWSKEHMANLIGTAGLMIGSTTTKALIKPKNILEGSVKYEGAKSTNILKESEQHPAFVRGLNTDIDDIFRKNPDDPLKEVIGSGRESHPQEWNKIIDELHSEGVEVIYKGNTMAYSPSKGGPGQLIIDEDASIGALIHEYTHYLDDSKQGFPGMSYHFQTINRVKMELNAYMREIKIAEDMGRNDIANMLFENYIQERRLLTSHLK</sequence>
<dbReference type="RefSeq" id="WP_068938741.1">
    <property type="nucleotide sequence ID" value="NZ_CP017968.3"/>
</dbReference>
<dbReference type="EMBL" id="LYND01000088">
    <property type="protein sequence ID" value="ODA10392.1"/>
    <property type="molecule type" value="Genomic_DNA"/>
</dbReference>
<dbReference type="AlphaFoldDB" id="A0AAJ3J248"/>
<evidence type="ECO:0000313" key="4">
    <source>
        <dbReference type="Proteomes" id="UP001229409"/>
    </source>
</evidence>
<evidence type="ECO:0000313" key="2">
    <source>
        <dbReference type="EMBL" id="ODA10392.1"/>
    </source>
</evidence>
<dbReference type="NCBIfam" id="TIGR03930">
    <property type="entry name" value="WXG100_ESAT6"/>
    <property type="match status" value="1"/>
</dbReference>
<comment type="caution">
    <text evidence="1">The sequence shown here is derived from an EMBL/GenBank/DDBJ whole genome shotgun (WGS) entry which is preliminary data.</text>
</comment>
<dbReference type="SUPFAM" id="SSF140453">
    <property type="entry name" value="EsxAB dimer-like"/>
    <property type="match status" value="1"/>
</dbReference>
<dbReference type="Pfam" id="PF06013">
    <property type="entry name" value="WXG100"/>
    <property type="match status" value="1"/>
</dbReference>
<dbReference type="InterPro" id="IPR010310">
    <property type="entry name" value="T7SS_ESAT-6-like"/>
</dbReference>
<dbReference type="InterPro" id="IPR036689">
    <property type="entry name" value="ESAT-6-like_sf"/>
</dbReference>
<organism evidence="1 4">
    <name type="scientific">Paenibacillus polymyxa</name>
    <name type="common">Bacillus polymyxa</name>
    <dbReference type="NCBI Taxonomy" id="1406"/>
    <lineage>
        <taxon>Bacteria</taxon>
        <taxon>Bacillati</taxon>
        <taxon>Bacillota</taxon>
        <taxon>Bacilli</taxon>
        <taxon>Bacillales</taxon>
        <taxon>Paenibacillaceae</taxon>
        <taxon>Paenibacillus</taxon>
    </lineage>
</organism>
<reference evidence="1" key="3">
    <citation type="submission" date="2023-04" db="EMBL/GenBank/DDBJ databases">
        <title>Uncovering the Secrets of Slow-Growing Bacteria in Tropical Savanna Soil through Cultivation and Genomic Analysis.</title>
        <authorList>
            <person name="Goncalves O.S."/>
            <person name="Santana M.F."/>
        </authorList>
    </citation>
    <scope>NUCLEOTIDE SEQUENCE</scope>
    <source>
        <strain evidence="1">ANTI</strain>
    </source>
</reference>
<evidence type="ECO:0000313" key="3">
    <source>
        <dbReference type="Proteomes" id="UP000094974"/>
    </source>
</evidence>
<dbReference type="EMBL" id="JARVWT010000015">
    <property type="protein sequence ID" value="MDH2334140.1"/>
    <property type="molecule type" value="Genomic_DNA"/>
</dbReference>
<reference evidence="2" key="2">
    <citation type="submission" date="2016-05" db="EMBL/GenBank/DDBJ databases">
        <authorList>
            <person name="Zheng J."/>
            <person name="Timme R."/>
            <person name="Allard M."/>
            <person name="Strain E."/>
            <person name="Luo Y."/>
            <person name="Brown E."/>
        </authorList>
    </citation>
    <scope>NUCLEOTIDE SEQUENCE</scope>
    <source>
        <strain evidence="2">CFSAN034343</strain>
    </source>
</reference>
<keyword evidence="3" id="KW-1185">Reference proteome</keyword>
<dbReference type="Proteomes" id="UP001229409">
    <property type="component" value="Unassembled WGS sequence"/>
</dbReference>
<protein>
    <submittedName>
        <fullName evidence="1">WXG100 family type VII secretion target</fullName>
    </submittedName>
</protein>
<dbReference type="Proteomes" id="UP000094974">
    <property type="component" value="Unassembled WGS sequence"/>
</dbReference>
<accession>A0AAJ3J248</accession>
<proteinExistence type="predicted"/>